<feature type="compositionally biased region" description="Low complexity" evidence="1">
    <location>
        <begin position="163"/>
        <end position="212"/>
    </location>
</feature>
<dbReference type="Proteomes" id="UP001205105">
    <property type="component" value="Unassembled WGS sequence"/>
</dbReference>
<name>A0AAD5DSX7_9CHLO</name>
<dbReference type="PANTHER" id="PTHR33675">
    <property type="entry name" value="NUCLEAR RECEPTOR FAMILY 2 GROUP C PROTEIN"/>
    <property type="match status" value="1"/>
</dbReference>
<accession>A0AAD5DSX7</accession>
<dbReference type="EMBL" id="JADXDR010000043">
    <property type="protein sequence ID" value="KAI7843087.1"/>
    <property type="molecule type" value="Genomic_DNA"/>
</dbReference>
<evidence type="ECO:0000256" key="1">
    <source>
        <dbReference type="SAM" id="MobiDB-lite"/>
    </source>
</evidence>
<comment type="caution">
    <text evidence="2">The sequence shown here is derived from an EMBL/GenBank/DDBJ whole genome shotgun (WGS) entry which is preliminary data.</text>
</comment>
<proteinExistence type="predicted"/>
<gene>
    <name evidence="2" type="ORF">COHA_003258</name>
</gene>
<dbReference type="AlphaFoldDB" id="A0AAD5DSX7"/>
<organism evidence="2 3">
    <name type="scientific">Chlorella ohadii</name>
    <dbReference type="NCBI Taxonomy" id="2649997"/>
    <lineage>
        <taxon>Eukaryota</taxon>
        <taxon>Viridiplantae</taxon>
        <taxon>Chlorophyta</taxon>
        <taxon>core chlorophytes</taxon>
        <taxon>Trebouxiophyceae</taxon>
        <taxon>Chlorellales</taxon>
        <taxon>Chlorellaceae</taxon>
        <taxon>Chlorella clade</taxon>
        <taxon>Chlorella</taxon>
    </lineage>
</organism>
<dbReference type="PANTHER" id="PTHR33675:SF1">
    <property type="entry name" value="HOLOCARBOXYLASE SYNTHETASE"/>
    <property type="match status" value="1"/>
</dbReference>
<evidence type="ECO:0000313" key="3">
    <source>
        <dbReference type="Proteomes" id="UP001205105"/>
    </source>
</evidence>
<protein>
    <submittedName>
        <fullName evidence="2">Uncharacterized protein</fullName>
    </submittedName>
</protein>
<reference evidence="2" key="1">
    <citation type="submission" date="2020-11" db="EMBL/GenBank/DDBJ databases">
        <title>Chlorella ohadii genome sequencing and assembly.</title>
        <authorList>
            <person name="Murik O."/>
            <person name="Treves H."/>
            <person name="Kedem I."/>
            <person name="Shotland Y."/>
            <person name="Kaplan A."/>
        </authorList>
    </citation>
    <scope>NUCLEOTIDE SEQUENCE</scope>
    <source>
        <strain evidence="2">1</strain>
    </source>
</reference>
<sequence length="223" mass="23798">MNAQRGCGKKRKQADSGDAERNLYGSFVHAANAVSQLYTAGLQASKKAEEQGARRALERVAQFVVKEYGNAPSVPTAVLMEVLRQELQAAQGSAAAIQLPFPVPLLPTGGDSQASDAHSDDEHLMSAGEPSPGAGFRRTPSGHTISPPKGVRPAPGQLPTLFQQQQQQQQQQMQAAAAQQQQQQQAHAAAQQAAMHQQLLAQMQQQQQQPGGFMPGGFPGQFQ</sequence>
<feature type="region of interest" description="Disordered" evidence="1">
    <location>
        <begin position="101"/>
        <end position="223"/>
    </location>
</feature>
<keyword evidence="3" id="KW-1185">Reference proteome</keyword>
<feature type="compositionally biased region" description="Gly residues" evidence="1">
    <location>
        <begin position="213"/>
        <end position="223"/>
    </location>
</feature>
<evidence type="ECO:0000313" key="2">
    <source>
        <dbReference type="EMBL" id="KAI7843087.1"/>
    </source>
</evidence>